<dbReference type="GO" id="GO:0006310">
    <property type="term" value="P:DNA recombination"/>
    <property type="evidence" value="ECO:0007669"/>
    <property type="project" value="UniProtKB-KW"/>
</dbReference>
<sequence>MRARGAAGSRLDKGMLVSLRGKTGCRQVELGRGLSDAICPIVALQRLKLACIAHGPFPARYLPRRAGWRRSAQDQKVARLLKRTALAHAAISRKANAEKLFAGHSLLAALASAAKVDERYVQKQLGHTSAEMTRRYQRRRDRFRVNLTKASGL</sequence>
<dbReference type="InterPro" id="IPR011010">
    <property type="entry name" value="DNA_brk_join_enz"/>
</dbReference>
<protein>
    <submittedName>
        <fullName evidence="2">Phage integrase</fullName>
    </submittedName>
</protein>
<dbReference type="Gene3D" id="1.10.443.10">
    <property type="entry name" value="Intergrase catalytic core"/>
    <property type="match status" value="1"/>
</dbReference>
<dbReference type="SUPFAM" id="SSF56349">
    <property type="entry name" value="DNA breaking-rejoining enzymes"/>
    <property type="match status" value="1"/>
</dbReference>
<keyword evidence="1" id="KW-0233">DNA recombination</keyword>
<dbReference type="GO" id="GO:0003677">
    <property type="term" value="F:DNA binding"/>
    <property type="evidence" value="ECO:0007669"/>
    <property type="project" value="InterPro"/>
</dbReference>
<keyword evidence="3" id="KW-1185">Reference proteome</keyword>
<name>A0A2P9AT47_9HYPH</name>
<dbReference type="InterPro" id="IPR013762">
    <property type="entry name" value="Integrase-like_cat_sf"/>
</dbReference>
<evidence type="ECO:0000313" key="2">
    <source>
        <dbReference type="EMBL" id="SJM34313.1"/>
    </source>
</evidence>
<organism evidence="2 3">
    <name type="scientific">Mesorhizobium delmotii</name>
    <dbReference type="NCBI Taxonomy" id="1631247"/>
    <lineage>
        <taxon>Bacteria</taxon>
        <taxon>Pseudomonadati</taxon>
        <taxon>Pseudomonadota</taxon>
        <taxon>Alphaproteobacteria</taxon>
        <taxon>Hyphomicrobiales</taxon>
        <taxon>Phyllobacteriaceae</taxon>
        <taxon>Mesorhizobium</taxon>
    </lineage>
</organism>
<dbReference type="AlphaFoldDB" id="A0A2P9AT47"/>
<gene>
    <name evidence="2" type="ORF">BQ8482_400042</name>
</gene>
<proteinExistence type="predicted"/>
<dbReference type="EMBL" id="FUIG01000049">
    <property type="protein sequence ID" value="SJM34313.1"/>
    <property type="molecule type" value="Genomic_DNA"/>
</dbReference>
<dbReference type="GO" id="GO:0015074">
    <property type="term" value="P:DNA integration"/>
    <property type="evidence" value="ECO:0007669"/>
    <property type="project" value="InterPro"/>
</dbReference>
<evidence type="ECO:0000256" key="1">
    <source>
        <dbReference type="ARBA" id="ARBA00023172"/>
    </source>
</evidence>
<dbReference type="Proteomes" id="UP000245698">
    <property type="component" value="Unassembled WGS sequence"/>
</dbReference>
<dbReference type="RefSeq" id="WP_342210992.1">
    <property type="nucleotide sequence ID" value="NZ_FUIG01000049.1"/>
</dbReference>
<accession>A0A2P9AT47</accession>
<evidence type="ECO:0000313" key="3">
    <source>
        <dbReference type="Proteomes" id="UP000245698"/>
    </source>
</evidence>
<reference evidence="3" key="1">
    <citation type="submission" date="2016-12" db="EMBL/GenBank/DDBJ databases">
        <authorList>
            <person name="Brunel B."/>
        </authorList>
    </citation>
    <scope>NUCLEOTIDE SEQUENCE [LARGE SCALE GENOMIC DNA]</scope>
</reference>